<protein>
    <submittedName>
        <fullName evidence="1">Uncharacterized protein</fullName>
    </submittedName>
</protein>
<name>A0ACB9V665_9CETA</name>
<evidence type="ECO:0000313" key="1">
    <source>
        <dbReference type="EMBL" id="KAI4585084.1"/>
    </source>
</evidence>
<dbReference type="Proteomes" id="UP001057279">
    <property type="component" value="Linkage Group LG05"/>
</dbReference>
<dbReference type="EMBL" id="CM043030">
    <property type="protein sequence ID" value="KAI4585084.1"/>
    <property type="molecule type" value="Genomic_DNA"/>
</dbReference>
<organism evidence="1 2">
    <name type="scientific">Ovis ammon polii x Ovis aries</name>
    <dbReference type="NCBI Taxonomy" id="2918886"/>
    <lineage>
        <taxon>Eukaryota</taxon>
        <taxon>Metazoa</taxon>
        <taxon>Chordata</taxon>
        <taxon>Craniata</taxon>
        <taxon>Vertebrata</taxon>
        <taxon>Euteleostomi</taxon>
        <taxon>Mammalia</taxon>
        <taxon>Eutheria</taxon>
        <taxon>Laurasiatheria</taxon>
        <taxon>Artiodactyla</taxon>
        <taxon>Ruminantia</taxon>
        <taxon>Pecora</taxon>
        <taxon>Bovidae</taxon>
        <taxon>Caprinae</taxon>
        <taxon>Ovis</taxon>
    </lineage>
</organism>
<accession>A0ACB9V665</accession>
<comment type="caution">
    <text evidence="1">The sequence shown here is derived from an EMBL/GenBank/DDBJ whole genome shotgun (WGS) entry which is preliminary data.</text>
</comment>
<sequence>MSVRLRGCSRPERRWKVEVLTSRHIHTSLEPALALLPEVAPDDKEEGEYSEIGSKRGEGSGIGVYTTLQSTLFLLALPPAPPNIYDLTVVFPADQAQKLDFKTSCGFRRRFINPLHSLLMTGGESRFFHRSASHFNSAENNRKVQRNLSGCTSTSPPVNVQLPASNQHMDTHFLDYHVDFQEFNKILLSPVPEKPKKGHPRETESYCGEFRGMWFITTQPTVIIQSYNAHECDFPMTTPMAITCDMLALWVGHHMFQLHLQEYVQVQVWPCDHSRGPDPLRPAPEGHRVKAGDLRSNSRASPDALSCYYGGVDAKNKAQKSPTTQGCLLLEPEIPLMNETAHHNIHVLSKLLAKRSLKIRQYVVLAKAITLQVYV</sequence>
<reference evidence="1" key="1">
    <citation type="submission" date="2022-03" db="EMBL/GenBank/DDBJ databases">
        <title>Genomic analyses of argali, domestic sheep and their hybrids provide insights into chromosomal evolution, heterosis and genetic basis of agronomic traits.</title>
        <authorList>
            <person name="Li M."/>
        </authorList>
    </citation>
    <scope>NUCLEOTIDE SEQUENCE</scope>
    <source>
        <strain evidence="1">F1 hybrid</strain>
    </source>
</reference>
<keyword evidence="2" id="KW-1185">Reference proteome</keyword>
<evidence type="ECO:0000313" key="2">
    <source>
        <dbReference type="Proteomes" id="UP001057279"/>
    </source>
</evidence>
<gene>
    <name evidence="1" type="ORF">MJG53_006618</name>
</gene>
<proteinExistence type="predicted"/>